<dbReference type="AlphaFoldDB" id="A0A8H4RN81"/>
<dbReference type="GO" id="GO:0032543">
    <property type="term" value="P:mitochondrial translation"/>
    <property type="evidence" value="ECO:0007669"/>
    <property type="project" value="TreeGrafter"/>
</dbReference>
<feature type="coiled-coil region" evidence="1">
    <location>
        <begin position="419"/>
        <end position="453"/>
    </location>
</feature>
<evidence type="ECO:0000256" key="1">
    <source>
        <dbReference type="SAM" id="Coils"/>
    </source>
</evidence>
<keyword evidence="5" id="KW-1185">Reference proteome</keyword>
<keyword evidence="1" id="KW-0175">Coiled coil</keyword>
<feature type="compositionally biased region" description="Basic and acidic residues" evidence="2">
    <location>
        <begin position="203"/>
        <end position="213"/>
    </location>
</feature>
<dbReference type="Pfam" id="PF12298">
    <property type="entry name" value="Bot1p"/>
    <property type="match status" value="1"/>
</dbReference>
<dbReference type="Pfam" id="PF09747">
    <property type="entry name" value="CCD97-like_C"/>
    <property type="match status" value="2"/>
</dbReference>
<dbReference type="GO" id="GO:0005763">
    <property type="term" value="C:mitochondrial small ribosomal subunit"/>
    <property type="evidence" value="ECO:0007669"/>
    <property type="project" value="TreeGrafter"/>
</dbReference>
<feature type="compositionally biased region" description="Pro residues" evidence="2">
    <location>
        <begin position="1"/>
        <end position="10"/>
    </location>
</feature>
<evidence type="ECO:0000313" key="4">
    <source>
        <dbReference type="EMBL" id="KAF4633079.1"/>
    </source>
</evidence>
<accession>A0A8H4RN81</accession>
<dbReference type="GO" id="GO:0003735">
    <property type="term" value="F:structural constituent of ribosome"/>
    <property type="evidence" value="ECO:0007669"/>
    <property type="project" value="TreeGrafter"/>
</dbReference>
<dbReference type="OrthoDB" id="10052321at2759"/>
<dbReference type="PANTHER" id="PTHR28158:SF1">
    <property type="entry name" value="SMALL RIBOSOMAL SUBUNIT PROTEIN MS45"/>
    <property type="match status" value="1"/>
</dbReference>
<feature type="domain" description="CCD97-like C-terminal" evidence="3">
    <location>
        <begin position="31"/>
        <end position="98"/>
    </location>
</feature>
<name>A0A8H4RN81_9HELO</name>
<dbReference type="InterPro" id="IPR040233">
    <property type="entry name" value="CCD97-like_C"/>
</dbReference>
<reference evidence="4 5" key="1">
    <citation type="submission" date="2020-03" db="EMBL/GenBank/DDBJ databases">
        <title>Draft Genome Sequence of Cudoniella acicularis.</title>
        <authorList>
            <person name="Buettner E."/>
            <person name="Kellner H."/>
        </authorList>
    </citation>
    <scope>NUCLEOTIDE SEQUENCE [LARGE SCALE GENOMIC DNA]</scope>
    <source>
        <strain evidence="4 5">DSM 108380</strain>
    </source>
</reference>
<feature type="region of interest" description="Disordered" evidence="2">
    <location>
        <begin position="1"/>
        <end position="26"/>
    </location>
</feature>
<proteinExistence type="predicted"/>
<dbReference type="PANTHER" id="PTHR28158">
    <property type="entry name" value="37S RIBOSOMAL PROTEIN S35, MITOCHONDRIAL"/>
    <property type="match status" value="1"/>
</dbReference>
<dbReference type="EMBL" id="JAAMPI010000291">
    <property type="protein sequence ID" value="KAF4633079.1"/>
    <property type="molecule type" value="Genomic_DNA"/>
</dbReference>
<evidence type="ECO:0000259" key="3">
    <source>
        <dbReference type="Pfam" id="PF09747"/>
    </source>
</evidence>
<comment type="caution">
    <text evidence="4">The sequence shown here is derived from an EMBL/GenBank/DDBJ whole genome shotgun (WGS) entry which is preliminary data.</text>
</comment>
<dbReference type="Proteomes" id="UP000566819">
    <property type="component" value="Unassembled WGS sequence"/>
</dbReference>
<sequence length="509" mass="58589">MPHMQSPPPQTQEQSSPSHPHQISPQIRIKNRRKLYLDRHPSYFTSPDLELLDPLLYDRCVRRFQTPAEREADGRSKGYSGVLEADLYRSEAKIAALQKGTMLPPASGEPIQLSPSSSAPYLPFVSYARGKDGEVLLEEEDEIPSNREDGFERWKFAMTIRFLKGEDPDFDYRAVDESEEWDVIERVEEEERWFEDEEPSWVGEDRKEGTEPDGQLRRVVEAEAEKAKHRRNGEEETFKVAGANKDDEIPKETVRDLAPFPLNRSFISQAVLSEELREEIWRRIMIEGKSVREVSAELSVEMSRVGAVVRLMEVEKEWKRIGKPLARPYAKAVMSMLPSTPYDAERGIPYDPVRERKIIHESINDLPVHASTGQQIFHPTSESRQFTRADAAKVFNEKLLPADERIPHPELVLQHREVLAGLSRQEREERARAREEEAEAKQLKAAMVKAKKDAKTKKFETPRWEFRFTEANVDATGKDGRGYKGVGWRYGVPLYDRSRGQIKIPKAVE</sequence>
<feature type="compositionally biased region" description="Low complexity" evidence="2">
    <location>
        <begin position="11"/>
        <end position="26"/>
    </location>
</feature>
<gene>
    <name evidence="4" type="ORF">G7Y89_g5038</name>
</gene>
<feature type="region of interest" description="Disordered" evidence="2">
    <location>
        <begin position="194"/>
        <end position="213"/>
    </location>
</feature>
<organism evidence="4 5">
    <name type="scientific">Cudoniella acicularis</name>
    <dbReference type="NCBI Taxonomy" id="354080"/>
    <lineage>
        <taxon>Eukaryota</taxon>
        <taxon>Fungi</taxon>
        <taxon>Dikarya</taxon>
        <taxon>Ascomycota</taxon>
        <taxon>Pezizomycotina</taxon>
        <taxon>Leotiomycetes</taxon>
        <taxon>Helotiales</taxon>
        <taxon>Tricladiaceae</taxon>
        <taxon>Cudoniella</taxon>
    </lineage>
</organism>
<protein>
    <recommendedName>
        <fullName evidence="3">CCD97-like C-terminal domain-containing protein</fullName>
    </recommendedName>
</protein>
<evidence type="ECO:0000313" key="5">
    <source>
        <dbReference type="Proteomes" id="UP000566819"/>
    </source>
</evidence>
<evidence type="ECO:0000256" key="2">
    <source>
        <dbReference type="SAM" id="MobiDB-lite"/>
    </source>
</evidence>
<feature type="domain" description="CCD97-like C-terminal" evidence="3">
    <location>
        <begin position="140"/>
        <end position="197"/>
    </location>
</feature>
<dbReference type="InterPro" id="IPR021036">
    <property type="entry name" value="Ribosomal_mS45"/>
</dbReference>